<comment type="caution">
    <text evidence="1">The sequence shown here is derived from an EMBL/GenBank/DDBJ whole genome shotgun (WGS) entry which is preliminary data.</text>
</comment>
<dbReference type="RefSeq" id="WP_128496377.1">
    <property type="nucleotide sequence ID" value="NZ_RZNB01000010.1"/>
</dbReference>
<reference evidence="1 2" key="1">
    <citation type="submission" date="2018-12" db="EMBL/GenBank/DDBJ databases">
        <authorList>
            <person name="Li F."/>
        </authorList>
    </citation>
    <scope>NUCLEOTIDE SEQUENCE [LARGE SCALE GENOMIC DNA]</scope>
    <source>
        <strain evidence="1 2">11W25H-1</strain>
    </source>
</reference>
<gene>
    <name evidence="1" type="ORF">ELQ90_16400</name>
</gene>
<accession>A0A3S3Z0Q0</accession>
<dbReference type="Proteomes" id="UP000288547">
    <property type="component" value="Unassembled WGS sequence"/>
</dbReference>
<dbReference type="Pfam" id="PF11512">
    <property type="entry name" value="Atu4866"/>
    <property type="match status" value="1"/>
</dbReference>
<dbReference type="EMBL" id="RZNB01000010">
    <property type="protein sequence ID" value="RWZ46062.1"/>
    <property type="molecule type" value="Genomic_DNA"/>
</dbReference>
<organism evidence="1 2">
    <name type="scientific">Labedella phragmitis</name>
    <dbReference type="NCBI Taxonomy" id="2498849"/>
    <lineage>
        <taxon>Bacteria</taxon>
        <taxon>Bacillati</taxon>
        <taxon>Actinomycetota</taxon>
        <taxon>Actinomycetes</taxon>
        <taxon>Micrococcales</taxon>
        <taxon>Microbacteriaceae</taxon>
        <taxon>Labedella</taxon>
    </lineage>
</organism>
<dbReference type="OrthoDB" id="9810893at2"/>
<dbReference type="InterPro" id="IPR011059">
    <property type="entry name" value="Metal-dep_hydrolase_composite"/>
</dbReference>
<dbReference type="Gene3D" id="2.30.40.10">
    <property type="entry name" value="Urease, subunit C, domain 1"/>
    <property type="match status" value="1"/>
</dbReference>
<keyword evidence="1" id="KW-0378">Hydrolase</keyword>
<name>A0A3S3Z0Q0_9MICO</name>
<dbReference type="GO" id="GO:0016810">
    <property type="term" value="F:hydrolase activity, acting on carbon-nitrogen (but not peptide) bonds"/>
    <property type="evidence" value="ECO:0007669"/>
    <property type="project" value="InterPro"/>
</dbReference>
<dbReference type="Gene3D" id="2.40.128.290">
    <property type="entry name" value="Uncharacterised protein Atu4866, PF11512"/>
    <property type="match status" value="1"/>
</dbReference>
<evidence type="ECO:0000313" key="2">
    <source>
        <dbReference type="Proteomes" id="UP000288547"/>
    </source>
</evidence>
<sequence>MSNTFTPELLERIMENSTDYTQPLLFTRARIHLFDSLVGDMESGDILLGPGFIVGTGPGIETAAGDDNALVIDCTGMVIVPVIVDARAALGLNAERSSDLGSLWPGNAANFAVVPAELAPDAASAVALILGQPESVAAIVVDGAVVHWNGECTTAAPTRPDTSRSGVVAPSASPYVGMWIDEDDFLYQELTADGRYDETRGGRPHAFQGSFWIDGDRIDYLDDLGFWAFGEFINGVLHHGPYILHRR</sequence>
<dbReference type="SUPFAM" id="SSF51338">
    <property type="entry name" value="Composite domain of metallo-dependent hydrolases"/>
    <property type="match status" value="1"/>
</dbReference>
<dbReference type="InterPro" id="IPR038646">
    <property type="entry name" value="Atu4866-like_sf"/>
</dbReference>
<dbReference type="AlphaFoldDB" id="A0A3S3Z0Q0"/>
<protein>
    <submittedName>
        <fullName evidence="1">Amidohydrolase</fullName>
    </submittedName>
</protein>
<dbReference type="InterPro" id="IPR020955">
    <property type="entry name" value="Uncharacterised_Atu4866"/>
</dbReference>
<proteinExistence type="predicted"/>
<evidence type="ECO:0000313" key="1">
    <source>
        <dbReference type="EMBL" id="RWZ46062.1"/>
    </source>
</evidence>
<keyword evidence="2" id="KW-1185">Reference proteome</keyword>